<organism evidence="3 4">
    <name type="scientific">Trujillonella endophytica</name>
    <dbReference type="NCBI Taxonomy" id="673521"/>
    <lineage>
        <taxon>Bacteria</taxon>
        <taxon>Bacillati</taxon>
        <taxon>Actinomycetota</taxon>
        <taxon>Actinomycetes</taxon>
        <taxon>Geodermatophilales</taxon>
        <taxon>Geodermatophilaceae</taxon>
        <taxon>Trujillonella</taxon>
    </lineage>
</organism>
<feature type="domain" description="Bacterial transcriptional activator" evidence="2">
    <location>
        <begin position="94"/>
        <end position="228"/>
    </location>
</feature>
<keyword evidence="3" id="KW-0238">DNA-binding</keyword>
<protein>
    <submittedName>
        <fullName evidence="3">DNA-binding transcriptional activator of the SARP family</fullName>
    </submittedName>
</protein>
<evidence type="ECO:0000313" key="4">
    <source>
        <dbReference type="Proteomes" id="UP000198960"/>
    </source>
</evidence>
<dbReference type="InterPro" id="IPR011990">
    <property type="entry name" value="TPR-like_helical_dom_sf"/>
</dbReference>
<feature type="compositionally biased region" description="Basic residues" evidence="1">
    <location>
        <begin position="597"/>
        <end position="608"/>
    </location>
</feature>
<dbReference type="RefSeq" id="WP_170860895.1">
    <property type="nucleotide sequence ID" value="NZ_FOEE01000001.1"/>
</dbReference>
<evidence type="ECO:0000259" key="2">
    <source>
        <dbReference type="SMART" id="SM01043"/>
    </source>
</evidence>
<dbReference type="SMART" id="SM01043">
    <property type="entry name" value="BTAD"/>
    <property type="match status" value="1"/>
</dbReference>
<dbReference type="EMBL" id="FOEE01000001">
    <property type="protein sequence ID" value="SEO39174.1"/>
    <property type="molecule type" value="Genomic_DNA"/>
</dbReference>
<reference evidence="4" key="1">
    <citation type="submission" date="2016-10" db="EMBL/GenBank/DDBJ databases">
        <authorList>
            <person name="Varghese N."/>
            <person name="Submissions S."/>
        </authorList>
    </citation>
    <scope>NUCLEOTIDE SEQUENCE [LARGE SCALE GENOMIC DNA]</scope>
    <source>
        <strain evidence="4">DSM 45413</strain>
    </source>
</reference>
<evidence type="ECO:0000313" key="3">
    <source>
        <dbReference type="EMBL" id="SEO39174.1"/>
    </source>
</evidence>
<feature type="region of interest" description="Disordered" evidence="1">
    <location>
        <begin position="637"/>
        <end position="673"/>
    </location>
</feature>
<feature type="compositionally biased region" description="Basic and acidic residues" evidence="1">
    <location>
        <begin position="658"/>
        <end position="673"/>
    </location>
</feature>
<evidence type="ECO:0000256" key="1">
    <source>
        <dbReference type="SAM" id="MobiDB-lite"/>
    </source>
</evidence>
<sequence length="673" mass="72539">MATHVHLLGPPCVVVDGRPVQPPRGSKSWCLLAYLLLTHAPVPRSRLAGLLFDGADDPAGALRWTLSQARRALGPEIRLDGDPLTGVLRPGTVVDADVVARGSWQDAVALPGFGRELLEGVPLRVGPAFELWLSNERRRIAGTTRAMLHEATHARLARGEAPAAADLASRLVAGDPLDEGGHELLVRSLVAVGDRRAAEWQAARCRDLFRRELGVDPSPALSAALRVRTASPRATTRGAVLAQVETGRATARAGAYEVAVDLLRSGVSDARRLGHEDLLGHALAALGGALVEGVRGADEEGIAVLHEAVVLARRTGDRATASRAAVELGYIEVLRGRYPRMESWLRQAREFADCDPRLLVWAEVHAGFGRIDQADYPAAVDALDHAVRLAEEAGDGHALAYAWTGIGRLRLLRRELGAAREALTLGCEVARRLDYTSFLAFPESLLGEVYLLDGQLEEAAEALEHSYALACQVGDPCWQGYSLRARGLVAAARREDAPALDCLVQAREACRRARSSHDWVQAYCLDALCAFAAERGLDAAPQWVAELEDFASRRGLWELLARAVMHRAQLGQPGADGLAALLLQAVDNPWLREQHRGRAGSRAARRPVPRSSAGHGLADLPQRGVGQVLVADDHGRGELVPPLVAGPDRRGSRLVVAEAHRPVRHPREDELDP</sequence>
<dbReference type="Gene3D" id="1.25.40.10">
    <property type="entry name" value="Tetratricopeptide repeat domain"/>
    <property type="match status" value="3"/>
</dbReference>
<gene>
    <name evidence="3" type="ORF">SAMN05660991_00076</name>
</gene>
<feature type="region of interest" description="Disordered" evidence="1">
    <location>
        <begin position="595"/>
        <end position="619"/>
    </location>
</feature>
<accession>A0A1H8PBV5</accession>
<dbReference type="InterPro" id="IPR051677">
    <property type="entry name" value="AfsR-DnrI-RedD_regulator"/>
</dbReference>
<dbReference type="InterPro" id="IPR005158">
    <property type="entry name" value="BTAD"/>
</dbReference>
<dbReference type="SUPFAM" id="SSF48452">
    <property type="entry name" value="TPR-like"/>
    <property type="match status" value="3"/>
</dbReference>
<dbReference type="STRING" id="673521.SAMN05660991_00076"/>
<dbReference type="Proteomes" id="UP000198960">
    <property type="component" value="Unassembled WGS sequence"/>
</dbReference>
<keyword evidence="4" id="KW-1185">Reference proteome</keyword>
<dbReference type="Pfam" id="PF03704">
    <property type="entry name" value="BTAD"/>
    <property type="match status" value="1"/>
</dbReference>
<proteinExistence type="predicted"/>
<dbReference type="PANTHER" id="PTHR35807">
    <property type="entry name" value="TRANSCRIPTIONAL REGULATOR REDD-RELATED"/>
    <property type="match status" value="1"/>
</dbReference>
<name>A0A1H8PBV5_9ACTN</name>
<dbReference type="GO" id="GO:0003677">
    <property type="term" value="F:DNA binding"/>
    <property type="evidence" value="ECO:0007669"/>
    <property type="project" value="UniProtKB-KW"/>
</dbReference>
<dbReference type="AlphaFoldDB" id="A0A1H8PBV5"/>